<name>A0A7Z0QLK0_9BRAD</name>
<feature type="region of interest" description="Disordered" evidence="4">
    <location>
        <begin position="203"/>
        <end position="227"/>
    </location>
</feature>
<keyword evidence="2" id="KW-0805">Transcription regulation</keyword>
<dbReference type="RefSeq" id="WP_157790397.1">
    <property type="nucleotide sequence ID" value="NZ_CP086136.1"/>
</dbReference>
<evidence type="ECO:0000313" key="5">
    <source>
        <dbReference type="EMBL" id="MBO1864570.1"/>
    </source>
</evidence>
<dbReference type="InterPro" id="IPR043425">
    <property type="entry name" value="NusG-like"/>
</dbReference>
<protein>
    <recommendedName>
        <fullName evidence="11">NusG-like N-terminal domain-containing protein</fullName>
    </recommendedName>
</protein>
<evidence type="ECO:0000313" key="8">
    <source>
        <dbReference type="EMBL" id="UGX98254.1"/>
    </source>
</evidence>
<reference evidence="9 10" key="4">
    <citation type="journal article" date="2022" name="Int. J. Syst. Evol. Microbiol.">
        <title>Strains of Bradyrhizobium barranii sp. nov. associated with legumes native to Canada are symbionts of soybeans and belong to different subspecies (subsp. barranii subsp. nov. and subsp. apii subsp. nov.) and symbiovars (sv. glycinearum and sv. septentrionale).</title>
        <authorList>
            <person name="Bromfield E.S.P."/>
            <person name="Cloutier S."/>
            <person name="Wasai-Hara S."/>
            <person name="Minamisawa K."/>
        </authorList>
    </citation>
    <scope>NUCLEOTIDE SEQUENCE [LARGE SCALE GENOMIC DNA]</scope>
    <source>
        <strain evidence="8 10">144S4</strain>
        <strain evidence="9">323S2</strain>
    </source>
</reference>
<dbReference type="CDD" id="cd06091">
    <property type="entry name" value="KOW_NusG"/>
    <property type="match status" value="1"/>
</dbReference>
<feature type="compositionally biased region" description="Low complexity" evidence="4">
    <location>
        <begin position="211"/>
        <end position="227"/>
    </location>
</feature>
<accession>A0A7Z0QLK0</accession>
<dbReference type="KEGG" id="bban:J4G43_025675"/>
<dbReference type="PANTHER" id="PTHR30265">
    <property type="entry name" value="RHO-INTERACTING TRANSCRIPTION TERMINATION FACTOR NUSG"/>
    <property type="match status" value="1"/>
</dbReference>
<evidence type="ECO:0000256" key="1">
    <source>
        <dbReference type="ARBA" id="ARBA00022814"/>
    </source>
</evidence>
<evidence type="ECO:0000313" key="7">
    <source>
        <dbReference type="EMBL" id="UEM17323.1"/>
    </source>
</evidence>
<organism evidence="6">
    <name type="scientific">Bradyrhizobium barranii subsp. barranii</name>
    <dbReference type="NCBI Taxonomy" id="2823807"/>
    <lineage>
        <taxon>Bacteria</taxon>
        <taxon>Pseudomonadati</taxon>
        <taxon>Pseudomonadota</taxon>
        <taxon>Alphaproteobacteria</taxon>
        <taxon>Hyphomicrobiales</taxon>
        <taxon>Nitrobacteraceae</taxon>
        <taxon>Bradyrhizobium</taxon>
        <taxon>Bradyrhizobium barranii</taxon>
    </lineage>
</organism>
<evidence type="ECO:0000313" key="9">
    <source>
        <dbReference type="Proteomes" id="UP000564836"/>
    </source>
</evidence>
<gene>
    <name evidence="8" type="ORF">G6321_00025255</name>
    <name evidence="6" type="ORF">G6321_42970</name>
    <name evidence="7" type="ORF">J4G43_025675</name>
    <name evidence="5" type="ORF">J4G43_27685</name>
</gene>
<evidence type="ECO:0000256" key="3">
    <source>
        <dbReference type="ARBA" id="ARBA00023163"/>
    </source>
</evidence>
<dbReference type="EMBL" id="CP086136">
    <property type="protein sequence ID" value="UEM17323.1"/>
    <property type="molecule type" value="Genomic_DNA"/>
</dbReference>
<dbReference type="Proteomes" id="UP000664702">
    <property type="component" value="Chromosome"/>
</dbReference>
<dbReference type="InterPro" id="IPR008991">
    <property type="entry name" value="Translation_prot_SH3-like_sf"/>
</dbReference>
<evidence type="ECO:0000313" key="10">
    <source>
        <dbReference type="Proteomes" id="UP000664702"/>
    </source>
</evidence>
<dbReference type="GO" id="GO:0031564">
    <property type="term" value="P:transcription antitermination"/>
    <property type="evidence" value="ECO:0007669"/>
    <property type="project" value="UniProtKB-KW"/>
</dbReference>
<sequence length="227" mass="25866">MNQTLRPRDHVRGEIVGYVDLDLLHGPREVPVEPDRWYILRVHPHLQLNVMRTFRQRNISAWLPMQTETRSVARYNRGYEKVLTQQVRSPLICGAILVPDFEVKFGRFYAVDGVIDVMRVGPCVPVLKGQDVIDLRNIEAIGNTPKSKRERKFELGELVRVTSGPFAYFCGQVERFDSTGRLSVGISMFGRVTQISIDESDLELAPRPRSRNSSSGSGQGFRRIPSR</sequence>
<dbReference type="SUPFAM" id="SSF50104">
    <property type="entry name" value="Translation proteins SH3-like domain"/>
    <property type="match status" value="1"/>
</dbReference>
<dbReference type="AlphaFoldDB" id="A0A7Z0QLK0"/>
<dbReference type="EMBL" id="JACBFH010000001">
    <property type="protein sequence ID" value="NYY94927.1"/>
    <property type="molecule type" value="Genomic_DNA"/>
</dbReference>
<evidence type="ECO:0000256" key="4">
    <source>
        <dbReference type="SAM" id="MobiDB-lite"/>
    </source>
</evidence>
<reference evidence="8 9" key="1">
    <citation type="journal article" date="2017" name="Syst. Appl. Microbiol.">
        <title>Soybeans inoculated with root zone soils of Canadian native legumes harbour diverse and novel Bradyrhizobium spp. that possess agricultural potential.</title>
        <authorList>
            <person name="Bromfield E.S.P."/>
            <person name="Cloutier S."/>
            <person name="Tambong J.T."/>
            <person name="Tran Thi T.V."/>
        </authorList>
    </citation>
    <scope>NUCLEOTIDE SEQUENCE [LARGE SCALE GENOMIC DNA]</scope>
    <source>
        <strain evidence="8 9">323S2</strain>
    </source>
</reference>
<evidence type="ECO:0008006" key="11">
    <source>
        <dbReference type="Google" id="ProtNLM"/>
    </source>
</evidence>
<reference evidence="6" key="2">
    <citation type="submission" date="2020-06" db="EMBL/GenBank/DDBJ databases">
        <title>Whole Genome Sequence of Bradyrhizobium sp. Strain 323S2.</title>
        <authorList>
            <person name="Bromfield E.S.P."/>
        </authorList>
    </citation>
    <scope>NUCLEOTIDE SEQUENCE [LARGE SCALE GENOMIC DNA]</scope>
    <source>
        <strain evidence="6">323S2</strain>
    </source>
</reference>
<dbReference type="EMBL" id="CP088280">
    <property type="protein sequence ID" value="UGX98254.1"/>
    <property type="molecule type" value="Genomic_DNA"/>
</dbReference>
<proteinExistence type="predicted"/>
<evidence type="ECO:0000313" key="6">
    <source>
        <dbReference type="EMBL" id="NYY94927.1"/>
    </source>
</evidence>
<dbReference type="EMBL" id="JAGEMI010000001">
    <property type="protein sequence ID" value="MBO1864570.1"/>
    <property type="molecule type" value="Genomic_DNA"/>
</dbReference>
<evidence type="ECO:0000256" key="2">
    <source>
        <dbReference type="ARBA" id="ARBA00023015"/>
    </source>
</evidence>
<dbReference type="Proteomes" id="UP000564836">
    <property type="component" value="Chromosome"/>
</dbReference>
<keyword evidence="1" id="KW-0889">Transcription antitermination</keyword>
<reference evidence="5" key="3">
    <citation type="submission" date="2021-03" db="EMBL/GenBank/DDBJ databases">
        <title>Whole Genome Sequence of Bradyrhizobium sp. Strain 144S4.</title>
        <authorList>
            <person name="Bromfield E.S.P."/>
            <person name="Cloutier S."/>
        </authorList>
    </citation>
    <scope>NUCLEOTIDE SEQUENCE [LARGE SCALE GENOMIC DNA]</scope>
    <source>
        <strain evidence="5">144S4</strain>
    </source>
</reference>
<dbReference type="InterPro" id="IPR014722">
    <property type="entry name" value="Rib_uL2_dom2"/>
</dbReference>
<dbReference type="Gene3D" id="2.30.30.30">
    <property type="match status" value="1"/>
</dbReference>
<dbReference type="PANTHER" id="PTHR30265:SF4">
    <property type="entry name" value="KOW MOTIF FAMILY PROTEIN, EXPRESSED"/>
    <property type="match status" value="1"/>
</dbReference>
<keyword evidence="3" id="KW-0804">Transcription</keyword>